<gene>
    <name evidence="2" type="ORF">C0Z20_30775</name>
</gene>
<dbReference type="STRING" id="863227.GCA_000373005_04965"/>
<reference evidence="2 3" key="1">
    <citation type="submission" date="2018-01" db="EMBL/GenBank/DDBJ databases">
        <title>Whole genome analyses suggest that Burkholderia sensu lato contains two further novel genera in the rhizoxinica-symbiotica group Mycetohabitans gen. nov., and Trinickia gen. nov.: implications for the evolution of diazotrophy and nodulation in the Burkholderiaceae.</title>
        <authorList>
            <person name="Estrada-de los Santos P."/>
            <person name="Palmer M."/>
            <person name="Chavez-Ramirez B."/>
            <person name="Beukes C."/>
            <person name="Steenkamp E.T."/>
            <person name="Hirsch A.M."/>
            <person name="Manyaka P."/>
            <person name="Maluk M."/>
            <person name="Lafos M."/>
            <person name="Crook M."/>
            <person name="Gross E."/>
            <person name="Simon M.F."/>
            <person name="Bueno dos Reis Junior F."/>
            <person name="Poole P.S."/>
            <person name="Venter S.N."/>
            <person name="James E.K."/>
        </authorList>
    </citation>
    <scope>NUCLEOTIDE SEQUENCE [LARGE SCALE GENOMIC DNA]</scope>
    <source>
        <strain evidence="2 3">JPY 581</strain>
    </source>
</reference>
<evidence type="ECO:0000313" key="3">
    <source>
        <dbReference type="Proteomes" id="UP000235777"/>
    </source>
</evidence>
<keyword evidence="3" id="KW-1185">Reference proteome</keyword>
<dbReference type="OrthoDB" id="662444at2"/>
<evidence type="ECO:0000313" key="2">
    <source>
        <dbReference type="EMBL" id="PMS29636.1"/>
    </source>
</evidence>
<protein>
    <submittedName>
        <fullName evidence="2">Uncharacterized protein</fullName>
    </submittedName>
</protein>
<feature type="compositionally biased region" description="Polar residues" evidence="1">
    <location>
        <begin position="130"/>
        <end position="140"/>
    </location>
</feature>
<name>A0A2N7WJJ4_9BURK</name>
<dbReference type="Proteomes" id="UP000235777">
    <property type="component" value="Unassembled WGS sequence"/>
</dbReference>
<dbReference type="RefSeq" id="WP_018443580.1">
    <property type="nucleotide sequence ID" value="NZ_KB890210.1"/>
</dbReference>
<feature type="region of interest" description="Disordered" evidence="1">
    <location>
        <begin position="118"/>
        <end position="140"/>
    </location>
</feature>
<proteinExistence type="predicted"/>
<comment type="caution">
    <text evidence="2">The sequence shown here is derived from an EMBL/GenBank/DDBJ whole genome shotgun (WGS) entry which is preliminary data.</text>
</comment>
<dbReference type="EMBL" id="PNYC01000042">
    <property type="protein sequence ID" value="PMS29636.1"/>
    <property type="molecule type" value="Genomic_DNA"/>
</dbReference>
<accession>A0A2N7WJJ4</accession>
<sequence>MASIENRSRYQVTVKHRDDLTQNFAHSARKKAEAYCQSLIAQRLKPKLSRLDNYFVVRTRSVSNKNQTLVASSEQEANDIKQRLESEQRHSLFIDYARAKKTTLADLLIRYLREEVPGTRASRSRHTKSTDGWTTPASSGRTCERLWPATRIRTPRSLTQRCASRRAHGWHTHHGRRGLSGAASIKLDEILNEPAAEGVDEHAAHIDVVLIPPRAGHPAEFNVSANLSAPRIGS</sequence>
<organism evidence="2 3">
    <name type="scientific">Trinickia symbiotica</name>
    <dbReference type="NCBI Taxonomy" id="863227"/>
    <lineage>
        <taxon>Bacteria</taxon>
        <taxon>Pseudomonadati</taxon>
        <taxon>Pseudomonadota</taxon>
        <taxon>Betaproteobacteria</taxon>
        <taxon>Burkholderiales</taxon>
        <taxon>Burkholderiaceae</taxon>
        <taxon>Trinickia</taxon>
    </lineage>
</organism>
<evidence type="ECO:0000256" key="1">
    <source>
        <dbReference type="SAM" id="MobiDB-lite"/>
    </source>
</evidence>
<dbReference type="AlphaFoldDB" id="A0A2N7WJJ4"/>